<gene>
    <name evidence="1" type="ORF">H4C15_25330</name>
</gene>
<reference evidence="1 2" key="1">
    <citation type="submission" date="2020-07" db="EMBL/GenBank/DDBJ databases">
        <title>Diversity of carbapenemase encoding genes among Pseudomonas putida group clinical isolates in a tertiary Brazilian hospital.</title>
        <authorList>
            <person name="Alberto-Lei F."/>
            <person name="Nodari C.S."/>
            <person name="Streling A.P."/>
            <person name="Paulino J.T."/>
            <person name="Bessa-Neto F.O."/>
            <person name="Cayo R."/>
            <person name="Gales A.C."/>
        </authorList>
    </citation>
    <scope>NUCLEOTIDE SEQUENCE [LARGE SCALE GENOMIC DNA]</scope>
    <source>
        <strain evidence="1 2">11213</strain>
    </source>
</reference>
<sequence>MSSDRATEKELAVVHNEFAVWCLEIMRGVPVTIDGEGVMEEGKLVRSPPAPAYLNVIRQFLKDNKIESLAPKGTTMGDLSDLPVFDDDNVVTLSR</sequence>
<dbReference type="AlphaFoldDB" id="A0A7W2R1K3"/>
<evidence type="ECO:0000313" key="1">
    <source>
        <dbReference type="EMBL" id="MBA6150777.1"/>
    </source>
</evidence>
<comment type="caution">
    <text evidence="1">The sequence shown here is derived from an EMBL/GenBank/DDBJ whole genome shotgun (WGS) entry which is preliminary data.</text>
</comment>
<name>A0A7W2R1K3_9PSED</name>
<proteinExistence type="predicted"/>
<dbReference type="Proteomes" id="UP000577346">
    <property type="component" value="Unassembled WGS sequence"/>
</dbReference>
<dbReference type="RefSeq" id="WP_182337323.1">
    <property type="nucleotide sequence ID" value="NZ_JACGDA010000084.1"/>
</dbReference>
<dbReference type="EMBL" id="JACGDA010000084">
    <property type="protein sequence ID" value="MBA6150777.1"/>
    <property type="molecule type" value="Genomic_DNA"/>
</dbReference>
<accession>A0A7W2R1K3</accession>
<dbReference type="InterPro" id="IPR024345">
    <property type="entry name" value="DNA_matur_Phage_T7-like"/>
</dbReference>
<dbReference type="Pfam" id="PF11123">
    <property type="entry name" value="DNA_Packaging_2"/>
    <property type="match status" value="1"/>
</dbReference>
<evidence type="ECO:0000313" key="2">
    <source>
        <dbReference type="Proteomes" id="UP000577346"/>
    </source>
</evidence>
<organism evidence="1 2">
    <name type="scientific">Pseudomonas juntendi</name>
    <dbReference type="NCBI Taxonomy" id="2666183"/>
    <lineage>
        <taxon>Bacteria</taxon>
        <taxon>Pseudomonadati</taxon>
        <taxon>Pseudomonadota</taxon>
        <taxon>Gammaproteobacteria</taxon>
        <taxon>Pseudomonadales</taxon>
        <taxon>Pseudomonadaceae</taxon>
        <taxon>Pseudomonas</taxon>
    </lineage>
</organism>
<protein>
    <submittedName>
        <fullName evidence="1">Uncharacterized protein</fullName>
    </submittedName>
</protein>